<evidence type="ECO:0000313" key="1">
    <source>
        <dbReference type="EMBL" id="QBP33278.1"/>
    </source>
</evidence>
<reference evidence="1 2" key="1">
    <citation type="submission" date="2019-02" db="EMBL/GenBank/DDBJ databases">
        <authorList>
            <person name="Rowley M."/>
            <person name="Stucki C."/>
            <person name="Ghiringhelli B."/>
            <person name="Naegele L."/>
            <person name="Emmons C.B."/>
            <person name="Slowan-Pomeroy T."/>
            <person name="Briggs L.A."/>
            <person name="Garlena R.A."/>
            <person name="Russell D.A."/>
            <person name="Pope W.H."/>
            <person name="Molloy S.D."/>
            <person name="Jacobs-Sera D."/>
            <person name="Hatfull G.F."/>
        </authorList>
    </citation>
    <scope>NUCLEOTIDE SEQUENCE [LARGE SCALE GENOMIC DNA]</scope>
</reference>
<dbReference type="GeneID" id="55012019"/>
<sequence length="73" mass="7987">MIMTDPVQDAVSRAIATTIDEANTDSLLVLVAREALKPIQEAVAEDITEAYEGEDDTFVAGYNAALRLIREYV</sequence>
<dbReference type="EMBL" id="MK524501">
    <property type="protein sequence ID" value="QBP33278.1"/>
    <property type="molecule type" value="Genomic_DNA"/>
</dbReference>
<dbReference type="RefSeq" id="YP_009820575.1">
    <property type="nucleotide sequence ID" value="NC_048169.1"/>
</dbReference>
<evidence type="ECO:0000313" key="2">
    <source>
        <dbReference type="Proteomes" id="UP000295568"/>
    </source>
</evidence>
<proteinExistence type="predicted"/>
<gene>
    <name evidence="1" type="primary">61</name>
    <name evidence="1" type="ORF">SEA_BRUTONGASTER_61</name>
</gene>
<accession>A0A482JH52</accession>
<dbReference type="Proteomes" id="UP000295568">
    <property type="component" value="Segment"/>
</dbReference>
<dbReference type="KEGG" id="vg:55012019"/>
<protein>
    <submittedName>
        <fullName evidence="1">Uncharacterized protein</fullName>
    </submittedName>
</protein>
<keyword evidence="2" id="KW-1185">Reference proteome</keyword>
<organism evidence="1 2">
    <name type="scientific">Gordonia phage BrutonGaster</name>
    <dbReference type="NCBI Taxonomy" id="2530116"/>
    <lineage>
        <taxon>Viruses</taxon>
        <taxon>Duplodnaviria</taxon>
        <taxon>Heunggongvirae</taxon>
        <taxon>Uroviricota</taxon>
        <taxon>Caudoviricetes</taxon>
        <taxon>Oneupvirus</taxon>
        <taxon>Oneupvirus brutongaster</taxon>
    </lineage>
</organism>
<name>A0A482JH52_9CAUD</name>